<organism evidence="9 10">
    <name type="scientific">Pseudooceanicola algae</name>
    <dbReference type="NCBI Taxonomy" id="1537215"/>
    <lineage>
        <taxon>Bacteria</taxon>
        <taxon>Pseudomonadati</taxon>
        <taxon>Pseudomonadota</taxon>
        <taxon>Alphaproteobacteria</taxon>
        <taxon>Rhodobacterales</taxon>
        <taxon>Paracoccaceae</taxon>
        <taxon>Pseudooceanicola</taxon>
    </lineage>
</organism>
<dbReference type="GO" id="GO:0016740">
    <property type="term" value="F:transferase activity"/>
    <property type="evidence" value="ECO:0007669"/>
    <property type="project" value="UniProtKB-KW"/>
</dbReference>
<evidence type="ECO:0000259" key="8">
    <source>
        <dbReference type="PROSITE" id="PS52029"/>
    </source>
</evidence>
<dbReference type="PROSITE" id="PS52029">
    <property type="entry name" value="LD_TPASE"/>
    <property type="match status" value="1"/>
</dbReference>
<dbReference type="UniPathway" id="UPA00219"/>
<dbReference type="RefSeq" id="WP_119841147.1">
    <property type="nucleotide sequence ID" value="NZ_CP060436.1"/>
</dbReference>
<feature type="domain" description="L,D-TPase catalytic" evidence="8">
    <location>
        <begin position="29"/>
        <end position="160"/>
    </location>
</feature>
<keyword evidence="10" id="KW-1185">Reference proteome</keyword>
<dbReference type="GO" id="GO:0004180">
    <property type="term" value="F:carboxypeptidase activity"/>
    <property type="evidence" value="ECO:0007669"/>
    <property type="project" value="UniProtKB-ARBA"/>
</dbReference>
<evidence type="ECO:0000313" key="9">
    <source>
        <dbReference type="EMBL" id="QPM91448.1"/>
    </source>
</evidence>
<dbReference type="OrthoDB" id="9809748at2"/>
<evidence type="ECO:0000313" key="10">
    <source>
        <dbReference type="Proteomes" id="UP000283786"/>
    </source>
</evidence>
<dbReference type="Proteomes" id="UP000283786">
    <property type="component" value="Chromosome"/>
</dbReference>
<keyword evidence="5 7" id="KW-0573">Peptidoglycan synthesis</keyword>
<dbReference type="GO" id="GO:0008360">
    <property type="term" value="P:regulation of cell shape"/>
    <property type="evidence" value="ECO:0007669"/>
    <property type="project" value="UniProtKB-UniRule"/>
</dbReference>
<accession>A0A418SBE7</accession>
<dbReference type="PROSITE" id="PS51257">
    <property type="entry name" value="PROKAR_LIPOPROTEIN"/>
    <property type="match status" value="1"/>
</dbReference>
<evidence type="ECO:0000256" key="5">
    <source>
        <dbReference type="ARBA" id="ARBA00022984"/>
    </source>
</evidence>
<name>A0A418SBE7_9RHOB</name>
<evidence type="ECO:0000256" key="7">
    <source>
        <dbReference type="PROSITE-ProRule" id="PRU01373"/>
    </source>
</evidence>
<dbReference type="InterPro" id="IPR005490">
    <property type="entry name" value="LD_TPept_cat_dom"/>
</dbReference>
<feature type="active site" description="Nucleophile" evidence="7">
    <location>
        <position position="136"/>
    </location>
</feature>
<dbReference type="CDD" id="cd16913">
    <property type="entry name" value="YkuD_like"/>
    <property type="match status" value="1"/>
</dbReference>
<comment type="similarity">
    <text evidence="2">Belongs to the YkuD family.</text>
</comment>
<dbReference type="InterPro" id="IPR038063">
    <property type="entry name" value="Transpep_catalytic_dom"/>
</dbReference>
<dbReference type="SUPFAM" id="SSF141523">
    <property type="entry name" value="L,D-transpeptidase catalytic domain-like"/>
    <property type="match status" value="1"/>
</dbReference>
<proteinExistence type="inferred from homology"/>
<dbReference type="Pfam" id="PF03734">
    <property type="entry name" value="YkuD"/>
    <property type="match status" value="1"/>
</dbReference>
<evidence type="ECO:0000256" key="6">
    <source>
        <dbReference type="ARBA" id="ARBA00023316"/>
    </source>
</evidence>
<dbReference type="KEGG" id="palw:PSAL_027010"/>
<dbReference type="PANTHER" id="PTHR36699:SF1">
    <property type="entry name" value="L,D-TRANSPEPTIDASE YAFK-RELATED"/>
    <property type="match status" value="1"/>
</dbReference>
<dbReference type="Gene3D" id="2.40.440.10">
    <property type="entry name" value="L,D-transpeptidase catalytic domain-like"/>
    <property type="match status" value="1"/>
</dbReference>
<dbReference type="PANTHER" id="PTHR36699">
    <property type="entry name" value="LD-TRANSPEPTIDASE"/>
    <property type="match status" value="1"/>
</dbReference>
<feature type="active site" description="Proton donor/acceptor" evidence="7">
    <location>
        <position position="119"/>
    </location>
</feature>
<reference evidence="9 10" key="1">
    <citation type="submission" date="2020-08" db="EMBL/GenBank/DDBJ databases">
        <title>Genome sequence of Rhodobacteraceae bacterium Lw-13e.</title>
        <authorList>
            <person name="Poehlein A."/>
            <person name="Wolter L."/>
            <person name="Daniel R."/>
            <person name="Brinkhoff T."/>
        </authorList>
    </citation>
    <scope>NUCLEOTIDE SEQUENCE [LARGE SCALE GENOMIC DNA]</scope>
    <source>
        <strain evidence="9 10">Lw-13e</strain>
    </source>
</reference>
<gene>
    <name evidence="9" type="ORF">PSAL_027010</name>
</gene>
<comment type="pathway">
    <text evidence="1 7">Cell wall biogenesis; peptidoglycan biosynthesis.</text>
</comment>
<evidence type="ECO:0000256" key="3">
    <source>
        <dbReference type="ARBA" id="ARBA00022679"/>
    </source>
</evidence>
<dbReference type="EMBL" id="CP060436">
    <property type="protein sequence ID" value="QPM91448.1"/>
    <property type="molecule type" value="Genomic_DNA"/>
</dbReference>
<evidence type="ECO:0000256" key="4">
    <source>
        <dbReference type="ARBA" id="ARBA00022960"/>
    </source>
</evidence>
<protein>
    <recommendedName>
        <fullName evidence="8">L,D-TPase catalytic domain-containing protein</fullName>
    </recommendedName>
</protein>
<dbReference type="GO" id="GO:0009252">
    <property type="term" value="P:peptidoglycan biosynthetic process"/>
    <property type="evidence" value="ECO:0007669"/>
    <property type="project" value="UniProtKB-UniPathway"/>
</dbReference>
<dbReference type="AlphaFoldDB" id="A0A418SBE7"/>
<dbReference type="GO" id="GO:0071555">
    <property type="term" value="P:cell wall organization"/>
    <property type="evidence" value="ECO:0007669"/>
    <property type="project" value="UniProtKB-UniRule"/>
</dbReference>
<keyword evidence="6 7" id="KW-0961">Cell wall biogenesis/degradation</keyword>
<evidence type="ECO:0000256" key="2">
    <source>
        <dbReference type="ARBA" id="ARBA00005992"/>
    </source>
</evidence>
<keyword evidence="3" id="KW-0808">Transferase</keyword>
<sequence>MIRAVLILVLVLTMASCSKFETYDGPEVTRVYVFKQERRMYLMHGNQVLKAYDIGLGFAPTGAKQFRGDGKTPEGVYYIDRRNPNSQFHLSVGISYPNPNDLAFAQANGQNAGGDIFIHGKPDKYRNAGNDWTAGCIAVTNEEIEEIYAMIGDGTQIAIYP</sequence>
<keyword evidence="4 7" id="KW-0133">Cell shape</keyword>
<evidence type="ECO:0000256" key="1">
    <source>
        <dbReference type="ARBA" id="ARBA00004752"/>
    </source>
</evidence>